<proteinExistence type="predicted"/>
<dbReference type="SUPFAM" id="SSF50939">
    <property type="entry name" value="Sialidases"/>
    <property type="match status" value="1"/>
</dbReference>
<evidence type="ECO:0000313" key="2">
    <source>
        <dbReference type="Proteomes" id="UP000011524"/>
    </source>
</evidence>
<dbReference type="EMBL" id="AOLY01000048">
    <property type="protein sequence ID" value="EMA27034.1"/>
    <property type="molecule type" value="Genomic_DNA"/>
</dbReference>
<accession>M0L3N1</accession>
<dbReference type="STRING" id="1227453.C444_21461"/>
<dbReference type="PATRIC" id="fig|1227453.3.peg.4219"/>
<organism evidence="1 2">
    <name type="scientific">Haloarcula japonica (strain ATCC 49778 / DSM 6131 / JCM 7785 / NBRC 101032 / NCIMB 13157 / TR-1)</name>
    <dbReference type="NCBI Taxonomy" id="1227453"/>
    <lineage>
        <taxon>Archaea</taxon>
        <taxon>Methanobacteriati</taxon>
        <taxon>Methanobacteriota</taxon>
        <taxon>Stenosarchaea group</taxon>
        <taxon>Halobacteria</taxon>
        <taxon>Halobacteriales</taxon>
        <taxon>Haloarculaceae</taxon>
        <taxon>Haloarcula</taxon>
    </lineage>
</organism>
<reference evidence="1 2" key="1">
    <citation type="journal article" date="2014" name="PLoS Genet.">
        <title>Phylogenetically driven sequencing of extremely halophilic archaea reveals strategies for static and dynamic osmo-response.</title>
        <authorList>
            <person name="Becker E.A."/>
            <person name="Seitzer P.M."/>
            <person name="Tritt A."/>
            <person name="Larsen D."/>
            <person name="Krusor M."/>
            <person name="Yao A.I."/>
            <person name="Wu D."/>
            <person name="Madern D."/>
            <person name="Eisen J.A."/>
            <person name="Darling A.E."/>
            <person name="Facciotti M.T."/>
        </authorList>
    </citation>
    <scope>NUCLEOTIDE SEQUENCE [LARGE SCALE GENOMIC DNA]</scope>
    <source>
        <strain evidence="2">ATCC 49778 / DSM 6131 / JCM 7785 / NBRC 101032 / NCIMB 13157 / TR-1</strain>
    </source>
</reference>
<sequence>MTAIAATSGVAFGAAGCLGFRSDGGKPAAVEDTLYSPPEGEPTPGSMYPRVTRLEHGSSDGTQGPLLATFEFYPSMSGGSVPYFPVYRSTDGGRTWSEYSEIHDTSGKDWGLRYQPTLFELPQSVGPWSAGTVLAAGNAIPILDAPEEVPEGAIGELGETSIDLYASTDGGESWEYVSTVVTGGTAVPHEGNNPVWEPELGLDADGNLVCYFADERMGTDDDYNQLVAYKASDDGGQTWGDEQFVAAIPNGTTRPGMPSVTSLPDDTYMITYEVVGPEYLHGEVHVKTSPDGRDWGDPSDVGTLVSTADGRRFVNGPHVTWTSAGGDDGTILISGKQLVDGNREPAEGNGEVVLANSNLDGSGDWEPVDAPLSFETESELGGRTFVGWTTPLLPSRRGDELLQMTSTAADSELCEISYGVESLNLDDDGT</sequence>
<dbReference type="PANTHER" id="PTHR38792:SF3">
    <property type="entry name" value="BNR_ASP-BOX REPEAT DOMAIN PROTEIN (AFU_ORTHOLOGUE AFUA_7G06430)-RELATED"/>
    <property type="match status" value="1"/>
</dbReference>
<dbReference type="AlphaFoldDB" id="M0L3N1"/>
<dbReference type="InterPro" id="IPR036278">
    <property type="entry name" value="Sialidase_sf"/>
</dbReference>
<gene>
    <name evidence="1" type="ORF">C444_21461</name>
</gene>
<keyword evidence="2" id="KW-1185">Reference proteome</keyword>
<dbReference type="eggNOG" id="arCOG06836">
    <property type="taxonomic scope" value="Archaea"/>
</dbReference>
<dbReference type="OrthoDB" id="197823at2157"/>
<dbReference type="Gene3D" id="2.120.10.10">
    <property type="match status" value="1"/>
</dbReference>
<evidence type="ECO:0000313" key="1">
    <source>
        <dbReference type="EMBL" id="EMA27034.1"/>
    </source>
</evidence>
<dbReference type="Proteomes" id="UP000011524">
    <property type="component" value="Unassembled WGS sequence"/>
</dbReference>
<comment type="caution">
    <text evidence="1">The sequence shown here is derived from an EMBL/GenBank/DDBJ whole genome shotgun (WGS) entry which is preliminary data.</text>
</comment>
<name>M0L3N1_HALJT</name>
<dbReference type="CDD" id="cd15482">
    <property type="entry name" value="Sialidase_non-viral"/>
    <property type="match status" value="2"/>
</dbReference>
<dbReference type="Pfam" id="PF02012">
    <property type="entry name" value="BNR"/>
    <property type="match status" value="1"/>
</dbReference>
<protein>
    <submittedName>
        <fullName evidence="1">Exo-arabinanase</fullName>
    </submittedName>
</protein>
<dbReference type="InterPro" id="IPR002860">
    <property type="entry name" value="BNR_rpt"/>
</dbReference>
<dbReference type="PANTHER" id="PTHR38792">
    <property type="entry name" value="BNR/ASP-BOX REPEAT DOMAIN PROTEIN (AFU_ORTHOLOGUE AFUA_7G06430)-RELATED"/>
    <property type="match status" value="1"/>
</dbReference>